<comment type="caution">
    <text evidence="3">The sequence shown here is derived from an EMBL/GenBank/DDBJ whole genome shotgun (WGS) entry which is preliminary data.</text>
</comment>
<feature type="region of interest" description="Disordered" evidence="2">
    <location>
        <begin position="234"/>
        <end position="253"/>
    </location>
</feature>
<evidence type="ECO:0000313" key="4">
    <source>
        <dbReference type="Proteomes" id="UP001362999"/>
    </source>
</evidence>
<dbReference type="AlphaFoldDB" id="A0AAW0D8S3"/>
<keyword evidence="4" id="KW-1185">Reference proteome</keyword>
<evidence type="ECO:0000256" key="1">
    <source>
        <dbReference type="SAM" id="Coils"/>
    </source>
</evidence>
<proteinExistence type="predicted"/>
<sequence>MIPPHLVQRSCATSLRQLALRPRLEGIRVRPGTRAYVLDAPRPPTLPATAWYRADGTKRSKLEGLLKLAEWTAFVFASIAAYKILKEEITKQNKVLEEENRARENGFIAFLANIRDIDAHNYTDVDLSNYPSCFSYFSILCRAMLPREVSAAKTEQVLLALENLNSMPPEQRDKAHTIMREAAETVHKILLCEADTEFDSAVLGAVTGRVLARATVALVRLLIDERVAGWAGLSLQSRPPSDEDADEESRILG</sequence>
<evidence type="ECO:0000313" key="3">
    <source>
        <dbReference type="EMBL" id="KAK7046641.1"/>
    </source>
</evidence>
<protein>
    <submittedName>
        <fullName evidence="3">Uncharacterized protein</fullName>
    </submittedName>
</protein>
<organism evidence="3 4">
    <name type="scientific">Favolaschia claudopus</name>
    <dbReference type="NCBI Taxonomy" id="2862362"/>
    <lineage>
        <taxon>Eukaryota</taxon>
        <taxon>Fungi</taxon>
        <taxon>Dikarya</taxon>
        <taxon>Basidiomycota</taxon>
        <taxon>Agaricomycotina</taxon>
        <taxon>Agaricomycetes</taxon>
        <taxon>Agaricomycetidae</taxon>
        <taxon>Agaricales</taxon>
        <taxon>Marasmiineae</taxon>
        <taxon>Mycenaceae</taxon>
        <taxon>Favolaschia</taxon>
    </lineage>
</organism>
<dbReference type="EMBL" id="JAWWNJ010000010">
    <property type="protein sequence ID" value="KAK7046641.1"/>
    <property type="molecule type" value="Genomic_DNA"/>
</dbReference>
<keyword evidence="1" id="KW-0175">Coiled coil</keyword>
<accession>A0AAW0D8S3</accession>
<name>A0AAW0D8S3_9AGAR</name>
<gene>
    <name evidence="3" type="ORF">R3P38DRAFT_2874919</name>
</gene>
<evidence type="ECO:0000256" key="2">
    <source>
        <dbReference type="SAM" id="MobiDB-lite"/>
    </source>
</evidence>
<reference evidence="3 4" key="1">
    <citation type="journal article" date="2024" name="J Genomics">
        <title>Draft genome sequencing and assembly of Favolaschia claudopus CIRM-BRFM 2984 isolated from oak limbs.</title>
        <authorList>
            <person name="Navarro D."/>
            <person name="Drula E."/>
            <person name="Chaduli D."/>
            <person name="Cazenave R."/>
            <person name="Ahrendt S."/>
            <person name="Wang J."/>
            <person name="Lipzen A."/>
            <person name="Daum C."/>
            <person name="Barry K."/>
            <person name="Grigoriev I.V."/>
            <person name="Favel A."/>
            <person name="Rosso M.N."/>
            <person name="Martin F."/>
        </authorList>
    </citation>
    <scope>NUCLEOTIDE SEQUENCE [LARGE SCALE GENOMIC DNA]</scope>
    <source>
        <strain evidence="3 4">CIRM-BRFM 2984</strain>
    </source>
</reference>
<dbReference type="Proteomes" id="UP001362999">
    <property type="component" value="Unassembled WGS sequence"/>
</dbReference>
<feature type="coiled-coil region" evidence="1">
    <location>
        <begin position="79"/>
        <end position="106"/>
    </location>
</feature>